<dbReference type="PANTHER" id="PTHR48182">
    <property type="entry name" value="PROTEIN SERAC1"/>
    <property type="match status" value="1"/>
</dbReference>
<evidence type="ECO:0000256" key="5">
    <source>
        <dbReference type="ARBA" id="ARBA00023128"/>
    </source>
</evidence>
<evidence type="ECO:0000256" key="1">
    <source>
        <dbReference type="ARBA" id="ARBA00004173"/>
    </source>
</evidence>
<comment type="subcellular location">
    <subcellularLocation>
        <location evidence="2">Endoplasmic reticulum</location>
    </subcellularLocation>
    <subcellularLocation>
        <location evidence="3">Membrane</location>
    </subcellularLocation>
    <subcellularLocation>
        <location evidence="1">Mitochondrion</location>
    </subcellularLocation>
</comment>
<reference evidence="7" key="2">
    <citation type="submission" date="2023-05" db="EMBL/GenBank/DDBJ databases">
        <authorList>
            <consortium name="Lawrence Berkeley National Laboratory"/>
            <person name="Steindorff A."/>
            <person name="Hensen N."/>
            <person name="Bonometti L."/>
            <person name="Westerberg I."/>
            <person name="Brannstrom I.O."/>
            <person name="Guillou S."/>
            <person name="Cros-Aarteil S."/>
            <person name="Calhoun S."/>
            <person name="Haridas S."/>
            <person name="Kuo A."/>
            <person name="Mondo S."/>
            <person name="Pangilinan J."/>
            <person name="Riley R."/>
            <person name="Labutti K."/>
            <person name="Andreopoulos B."/>
            <person name="Lipzen A."/>
            <person name="Chen C."/>
            <person name="Yanf M."/>
            <person name="Daum C."/>
            <person name="Ng V."/>
            <person name="Clum A."/>
            <person name="Ohm R."/>
            <person name="Martin F."/>
            <person name="Silar P."/>
            <person name="Natvig D."/>
            <person name="Lalanne C."/>
            <person name="Gautier V."/>
            <person name="Ament-Velasquez S.L."/>
            <person name="Kruys A."/>
            <person name="Hutchinson M.I."/>
            <person name="Powell A.J."/>
            <person name="Barry K."/>
            <person name="Miller A.N."/>
            <person name="Grigoriev I.V."/>
            <person name="Debuchy R."/>
            <person name="Gladieux P."/>
            <person name="Thoren M.H."/>
            <person name="Johannesson H."/>
        </authorList>
    </citation>
    <scope>NUCLEOTIDE SEQUENCE</scope>
    <source>
        <strain evidence="7">PSN243</strain>
    </source>
</reference>
<evidence type="ECO:0000256" key="4">
    <source>
        <dbReference type="ARBA" id="ARBA00022824"/>
    </source>
</evidence>
<dbReference type="AlphaFoldDB" id="A0AAV9GD61"/>
<keyword evidence="8" id="KW-1185">Reference proteome</keyword>
<dbReference type="GO" id="GO:0005739">
    <property type="term" value="C:mitochondrion"/>
    <property type="evidence" value="ECO:0007669"/>
    <property type="project" value="UniProtKB-SubCell"/>
</dbReference>
<keyword evidence="4" id="KW-0256">Endoplasmic reticulum</keyword>
<evidence type="ECO:0000313" key="7">
    <source>
        <dbReference type="EMBL" id="KAK4446794.1"/>
    </source>
</evidence>
<reference evidence="7" key="1">
    <citation type="journal article" date="2023" name="Mol. Phylogenet. Evol.">
        <title>Genome-scale phylogeny and comparative genomics of the fungal order Sordariales.</title>
        <authorList>
            <person name="Hensen N."/>
            <person name="Bonometti L."/>
            <person name="Westerberg I."/>
            <person name="Brannstrom I.O."/>
            <person name="Guillou S."/>
            <person name="Cros-Aarteil S."/>
            <person name="Calhoun S."/>
            <person name="Haridas S."/>
            <person name="Kuo A."/>
            <person name="Mondo S."/>
            <person name="Pangilinan J."/>
            <person name="Riley R."/>
            <person name="LaButti K."/>
            <person name="Andreopoulos B."/>
            <person name="Lipzen A."/>
            <person name="Chen C."/>
            <person name="Yan M."/>
            <person name="Daum C."/>
            <person name="Ng V."/>
            <person name="Clum A."/>
            <person name="Steindorff A."/>
            <person name="Ohm R.A."/>
            <person name="Martin F."/>
            <person name="Silar P."/>
            <person name="Natvig D.O."/>
            <person name="Lalanne C."/>
            <person name="Gautier V."/>
            <person name="Ament-Velasquez S.L."/>
            <person name="Kruys A."/>
            <person name="Hutchinson M.I."/>
            <person name="Powell A.J."/>
            <person name="Barry K."/>
            <person name="Miller A.N."/>
            <person name="Grigoriev I.V."/>
            <person name="Debuchy R."/>
            <person name="Gladieux P."/>
            <person name="Hiltunen Thoren M."/>
            <person name="Johannesson H."/>
        </authorList>
    </citation>
    <scope>NUCLEOTIDE SEQUENCE</scope>
    <source>
        <strain evidence="7">PSN243</strain>
    </source>
</reference>
<accession>A0AAV9GD61</accession>
<evidence type="ECO:0000313" key="8">
    <source>
        <dbReference type="Proteomes" id="UP001321760"/>
    </source>
</evidence>
<feature type="non-terminal residue" evidence="7">
    <location>
        <position position="367"/>
    </location>
</feature>
<evidence type="ECO:0000256" key="2">
    <source>
        <dbReference type="ARBA" id="ARBA00004240"/>
    </source>
</evidence>
<name>A0AAV9GD61_9PEZI</name>
<dbReference type="InterPro" id="IPR052374">
    <property type="entry name" value="SERAC1"/>
</dbReference>
<evidence type="ECO:0000256" key="3">
    <source>
        <dbReference type="ARBA" id="ARBA00004370"/>
    </source>
</evidence>
<dbReference type="PANTHER" id="PTHR48182:SF2">
    <property type="entry name" value="PROTEIN SERAC1"/>
    <property type="match status" value="1"/>
</dbReference>
<comment type="caution">
    <text evidence="7">The sequence shown here is derived from an EMBL/GenBank/DDBJ whole genome shotgun (WGS) entry which is preliminary data.</text>
</comment>
<keyword evidence="6" id="KW-0472">Membrane</keyword>
<sequence>MLSPSESTFRLRGCPATADKIAVRDALAREFDIEPTDIHIQSLAKDVNISDTSSTKTATLRFSKLPSVIQTQHEVSQKEWKIEAPGFDSAILDMHFLGLTPLNDVEIHNHGYDCVAISGLSSHPFGSWQPKSDRSQMWIRDSLPKALPHIRTFLFGYDTRLPNSISFQSVADLGCFLSESLRAAGFASKTRSKPLLFLAHSLGGIVLKEALYRDRQITNHSAGVIFFGVPSRGMQTQALMTMVHGQPNQDLVRDLTVGSQYLQHLDDRLFEVARVGRMEMFWAYETKTSPTVIKLEDESFYRAGPEEILVTPESATRGLYGTNSTSIFGINENHSNMVKFSKGDANYPIVLGKLKDICASHYEVSRP</sequence>
<dbReference type="EMBL" id="MU865954">
    <property type="protein sequence ID" value="KAK4446794.1"/>
    <property type="molecule type" value="Genomic_DNA"/>
</dbReference>
<keyword evidence="5" id="KW-0496">Mitochondrion</keyword>
<dbReference type="InterPro" id="IPR029058">
    <property type="entry name" value="AB_hydrolase_fold"/>
</dbReference>
<evidence type="ECO:0008006" key="9">
    <source>
        <dbReference type="Google" id="ProtNLM"/>
    </source>
</evidence>
<dbReference type="SUPFAM" id="SSF53474">
    <property type="entry name" value="alpha/beta-Hydrolases"/>
    <property type="match status" value="1"/>
</dbReference>
<dbReference type="Gene3D" id="3.40.50.1820">
    <property type="entry name" value="alpha/beta hydrolase"/>
    <property type="match status" value="1"/>
</dbReference>
<gene>
    <name evidence="7" type="ORF">QBC34DRAFT_278713</name>
</gene>
<organism evidence="7 8">
    <name type="scientific">Podospora aff. communis PSN243</name>
    <dbReference type="NCBI Taxonomy" id="3040156"/>
    <lineage>
        <taxon>Eukaryota</taxon>
        <taxon>Fungi</taxon>
        <taxon>Dikarya</taxon>
        <taxon>Ascomycota</taxon>
        <taxon>Pezizomycotina</taxon>
        <taxon>Sordariomycetes</taxon>
        <taxon>Sordariomycetidae</taxon>
        <taxon>Sordariales</taxon>
        <taxon>Podosporaceae</taxon>
        <taxon>Podospora</taxon>
    </lineage>
</organism>
<dbReference type="Proteomes" id="UP001321760">
    <property type="component" value="Unassembled WGS sequence"/>
</dbReference>
<dbReference type="GO" id="GO:0005783">
    <property type="term" value="C:endoplasmic reticulum"/>
    <property type="evidence" value="ECO:0007669"/>
    <property type="project" value="UniProtKB-SubCell"/>
</dbReference>
<dbReference type="GO" id="GO:0016020">
    <property type="term" value="C:membrane"/>
    <property type="evidence" value="ECO:0007669"/>
    <property type="project" value="UniProtKB-SubCell"/>
</dbReference>
<evidence type="ECO:0000256" key="6">
    <source>
        <dbReference type="ARBA" id="ARBA00023136"/>
    </source>
</evidence>
<protein>
    <recommendedName>
        <fullName evidence="9">DUF676 domain-containing protein</fullName>
    </recommendedName>
</protein>
<proteinExistence type="predicted"/>